<reference evidence="3" key="1">
    <citation type="submission" date="2017-03" db="EMBL/GenBank/DDBJ databases">
        <title>Phytopthora megakarya and P. palmivora, two closely related causual agents of cacao black pod achieved similar genome size and gene model numbers by different mechanisms.</title>
        <authorList>
            <person name="Ali S."/>
            <person name="Shao J."/>
            <person name="Larry D.J."/>
            <person name="Kronmiller B."/>
            <person name="Shen D."/>
            <person name="Strem M.D."/>
            <person name="Melnick R.L."/>
            <person name="Guiltinan M.J."/>
            <person name="Tyler B.M."/>
            <person name="Meinhardt L.W."/>
            <person name="Bailey B.A."/>
        </authorList>
    </citation>
    <scope>NUCLEOTIDE SEQUENCE [LARGE SCALE GENOMIC DNA]</scope>
    <source>
        <strain evidence="3">zdho120</strain>
    </source>
</reference>
<dbReference type="GO" id="GO:0003676">
    <property type="term" value="F:nucleic acid binding"/>
    <property type="evidence" value="ECO:0007669"/>
    <property type="project" value="InterPro"/>
</dbReference>
<evidence type="ECO:0000313" key="2">
    <source>
        <dbReference type="EMBL" id="OWZ17003.1"/>
    </source>
</evidence>
<evidence type="ECO:0000259" key="1">
    <source>
        <dbReference type="Pfam" id="PF13456"/>
    </source>
</evidence>
<evidence type="ECO:0000313" key="3">
    <source>
        <dbReference type="Proteomes" id="UP000198211"/>
    </source>
</evidence>
<dbReference type="Gene3D" id="3.30.420.10">
    <property type="entry name" value="Ribonuclease H-like superfamily/Ribonuclease H"/>
    <property type="match status" value="1"/>
</dbReference>
<proteinExistence type="predicted"/>
<dbReference type="AlphaFoldDB" id="A0A225WGZ1"/>
<dbReference type="GO" id="GO:0004523">
    <property type="term" value="F:RNA-DNA hybrid ribonuclease activity"/>
    <property type="evidence" value="ECO:0007669"/>
    <property type="project" value="InterPro"/>
</dbReference>
<dbReference type="OrthoDB" id="126184at2759"/>
<dbReference type="EMBL" id="NBNE01000830">
    <property type="protein sequence ID" value="OWZ17003.1"/>
    <property type="molecule type" value="Genomic_DNA"/>
</dbReference>
<comment type="caution">
    <text evidence="2">The sequence shown here is derived from an EMBL/GenBank/DDBJ whole genome shotgun (WGS) entry which is preliminary data.</text>
</comment>
<dbReference type="SUPFAM" id="SSF53098">
    <property type="entry name" value="Ribonuclease H-like"/>
    <property type="match status" value="1"/>
</dbReference>
<accession>A0A225WGZ1</accession>
<dbReference type="Proteomes" id="UP000198211">
    <property type="component" value="Unassembled WGS sequence"/>
</dbReference>
<name>A0A225WGZ1_9STRA</name>
<organism evidence="2 3">
    <name type="scientific">Phytophthora megakarya</name>
    <dbReference type="NCBI Taxonomy" id="4795"/>
    <lineage>
        <taxon>Eukaryota</taxon>
        <taxon>Sar</taxon>
        <taxon>Stramenopiles</taxon>
        <taxon>Oomycota</taxon>
        <taxon>Peronosporomycetes</taxon>
        <taxon>Peronosporales</taxon>
        <taxon>Peronosporaceae</taxon>
        <taxon>Phytophthora</taxon>
    </lineage>
</organism>
<protein>
    <recommendedName>
        <fullName evidence="1">RNase H type-1 domain-containing protein</fullName>
    </recommendedName>
</protein>
<dbReference type="Pfam" id="PF13456">
    <property type="entry name" value="RVT_3"/>
    <property type="match status" value="1"/>
</dbReference>
<sequence>MRNFTQKRRAGAINTIENMLHTARGTHLACIHKIFHTGMTHQVKITVRTGRSVGGIIRVKEKECEFTKLLQSTATNFVDIDETLAPMAPLSKSSATARIDPALLYAKLQKYFCGWCHSKAQRRRKTGGYGSCAYFIVTATNAHLESTKVNVAKYLGMNNRVEAALALGAEALVIVGDSKFAIQQSLGVIACRNEALMVQLNYHKEITKKFKSAKYLHLLREFNAAADSLATEALESKTPKVVLSESRKTELSNLNRIQEMIYDSAADSI</sequence>
<gene>
    <name evidence="2" type="ORF">PHMEG_0009120</name>
</gene>
<feature type="domain" description="RNase H type-1" evidence="1">
    <location>
        <begin position="144"/>
        <end position="233"/>
    </location>
</feature>
<dbReference type="InterPro" id="IPR012337">
    <property type="entry name" value="RNaseH-like_sf"/>
</dbReference>
<keyword evidence="3" id="KW-1185">Reference proteome</keyword>
<dbReference type="InterPro" id="IPR036397">
    <property type="entry name" value="RNaseH_sf"/>
</dbReference>
<dbReference type="InterPro" id="IPR002156">
    <property type="entry name" value="RNaseH_domain"/>
</dbReference>